<comment type="caution">
    <text evidence="1">The sequence shown here is derived from an EMBL/GenBank/DDBJ whole genome shotgun (WGS) entry which is preliminary data.</text>
</comment>
<accession>A0A4Z1K217</accession>
<dbReference type="EMBL" id="PQXM01000083">
    <property type="protein sequence ID" value="TGO77990.1"/>
    <property type="molecule type" value="Genomic_DNA"/>
</dbReference>
<gene>
    <name evidence="1" type="ORF">BELL_0083g00140</name>
</gene>
<organism evidence="1 2">
    <name type="scientific">Botrytis elliptica</name>
    <dbReference type="NCBI Taxonomy" id="278938"/>
    <lineage>
        <taxon>Eukaryota</taxon>
        <taxon>Fungi</taxon>
        <taxon>Dikarya</taxon>
        <taxon>Ascomycota</taxon>
        <taxon>Pezizomycotina</taxon>
        <taxon>Leotiomycetes</taxon>
        <taxon>Helotiales</taxon>
        <taxon>Sclerotiniaceae</taxon>
        <taxon>Botrytis</taxon>
    </lineage>
</organism>
<reference evidence="1 2" key="1">
    <citation type="submission" date="2017-12" db="EMBL/GenBank/DDBJ databases">
        <title>Comparative genomics of Botrytis spp.</title>
        <authorList>
            <person name="Valero-Jimenez C.A."/>
            <person name="Tapia P."/>
            <person name="Veloso J."/>
            <person name="Silva-Moreno E."/>
            <person name="Staats M."/>
            <person name="Valdes J.H."/>
            <person name="Van Kan J.A.L."/>
        </authorList>
    </citation>
    <scope>NUCLEOTIDE SEQUENCE [LARGE SCALE GENOMIC DNA]</scope>
    <source>
        <strain evidence="1 2">Be9601</strain>
    </source>
</reference>
<dbReference type="Proteomes" id="UP000297229">
    <property type="component" value="Unassembled WGS sequence"/>
</dbReference>
<proteinExistence type="predicted"/>
<dbReference type="AlphaFoldDB" id="A0A4Z1K217"/>
<sequence length="64" mass="7045">MFGTRALSQALVVELSISITWVTMTFVMQPANVILDSLATVAAFVRTRNLAEWNGDLSSRLSML</sequence>
<keyword evidence="2" id="KW-1185">Reference proteome</keyword>
<name>A0A4Z1K217_9HELO</name>
<dbReference type="OrthoDB" id="10548033at2759"/>
<protein>
    <submittedName>
        <fullName evidence="1">Uncharacterized protein</fullName>
    </submittedName>
</protein>
<evidence type="ECO:0000313" key="2">
    <source>
        <dbReference type="Proteomes" id="UP000297229"/>
    </source>
</evidence>
<evidence type="ECO:0000313" key="1">
    <source>
        <dbReference type="EMBL" id="TGO77990.1"/>
    </source>
</evidence>